<sequence length="250" mass="27160">MFERFTDRARRVVVHAQEEARRFGHERIDTRHLLLGLLREDQGAAAQALERSGVTLDGARAEMEPGGGPAREDVHTPFAPEAKKTLELGLREALHLGHNHIGTEHILLGVIRAEDSHGARLLERLSPGLAEVRAQVLEALRTADPETTESLHSPGLAYEAARERRSRRTEPLNAVRDLLVRIEARLARIEARLDALEARPADSPAPTGQGPARAEPGAQPGESGLGPGESGLGPGERRRPEDPPESATSR</sequence>
<dbReference type="InterPro" id="IPR036628">
    <property type="entry name" value="Clp_N_dom_sf"/>
</dbReference>
<dbReference type="RefSeq" id="WP_119925101.1">
    <property type="nucleotide sequence ID" value="NZ_QZEY01000001.1"/>
</dbReference>
<dbReference type="InterPro" id="IPR004176">
    <property type="entry name" value="Clp_R_N"/>
</dbReference>
<dbReference type="PANTHER" id="PTHR47016">
    <property type="entry name" value="ATP-DEPENDENT CLP PROTEASE ATP-BINDING SUBUNIT CLPT1, CHLOROPLASTIC"/>
    <property type="match status" value="1"/>
</dbReference>
<protein>
    <recommendedName>
        <fullName evidence="3">Clp R domain-containing protein</fullName>
    </recommendedName>
</protein>
<evidence type="ECO:0000313" key="4">
    <source>
        <dbReference type="EMBL" id="RJL36127.1"/>
    </source>
</evidence>
<dbReference type="PANTHER" id="PTHR47016:SF5">
    <property type="entry name" value="CLP DOMAIN SUPERFAMILY PROTEIN"/>
    <property type="match status" value="1"/>
</dbReference>
<dbReference type="EMBL" id="QZEY01000001">
    <property type="protein sequence ID" value="RJL36127.1"/>
    <property type="molecule type" value="Genomic_DNA"/>
</dbReference>
<name>A0A3A4B0D4_9ACTN</name>
<accession>A0A3A4B0D4</accession>
<dbReference type="InterPro" id="IPR044217">
    <property type="entry name" value="CLPT1/2"/>
</dbReference>
<dbReference type="OrthoDB" id="3628183at2"/>
<evidence type="ECO:0000259" key="3">
    <source>
        <dbReference type="PROSITE" id="PS51903"/>
    </source>
</evidence>
<dbReference type="SUPFAM" id="SSF81923">
    <property type="entry name" value="Double Clp-N motif"/>
    <property type="match status" value="1"/>
</dbReference>
<comment type="caution">
    <text evidence="4">The sequence shown here is derived from an EMBL/GenBank/DDBJ whole genome shotgun (WGS) entry which is preliminary data.</text>
</comment>
<proteinExistence type="predicted"/>
<feature type="region of interest" description="Disordered" evidence="2">
    <location>
        <begin position="144"/>
        <end position="169"/>
    </location>
</feature>
<dbReference type="AlphaFoldDB" id="A0A3A4B0D4"/>
<reference evidence="4 5" key="1">
    <citation type="submission" date="2018-09" db="EMBL/GenBank/DDBJ databases">
        <title>YIM 75507 draft genome.</title>
        <authorList>
            <person name="Tang S."/>
            <person name="Feng Y."/>
        </authorList>
    </citation>
    <scope>NUCLEOTIDE SEQUENCE [LARGE SCALE GENOMIC DNA]</scope>
    <source>
        <strain evidence="4 5">YIM 75507</strain>
    </source>
</reference>
<keyword evidence="5" id="KW-1185">Reference proteome</keyword>
<gene>
    <name evidence="4" type="ORF">D5H75_05095</name>
</gene>
<dbReference type="Gene3D" id="1.10.1780.10">
    <property type="entry name" value="Clp, N-terminal domain"/>
    <property type="match status" value="1"/>
</dbReference>
<dbReference type="Pfam" id="PF02861">
    <property type="entry name" value="Clp_N"/>
    <property type="match status" value="1"/>
</dbReference>
<dbReference type="Proteomes" id="UP000265768">
    <property type="component" value="Unassembled WGS sequence"/>
</dbReference>
<keyword evidence="1" id="KW-0677">Repeat</keyword>
<dbReference type="PROSITE" id="PS51903">
    <property type="entry name" value="CLP_R"/>
    <property type="match status" value="1"/>
</dbReference>
<feature type="compositionally biased region" description="Gly residues" evidence="2">
    <location>
        <begin position="223"/>
        <end position="234"/>
    </location>
</feature>
<feature type="domain" description="Clp R" evidence="3">
    <location>
        <begin position="2"/>
        <end position="143"/>
    </location>
</feature>
<evidence type="ECO:0000313" key="5">
    <source>
        <dbReference type="Proteomes" id="UP000265768"/>
    </source>
</evidence>
<feature type="region of interest" description="Disordered" evidence="2">
    <location>
        <begin position="197"/>
        <end position="250"/>
    </location>
</feature>
<evidence type="ECO:0000256" key="2">
    <source>
        <dbReference type="SAM" id="MobiDB-lite"/>
    </source>
</evidence>
<evidence type="ECO:0000256" key="1">
    <source>
        <dbReference type="PROSITE-ProRule" id="PRU01251"/>
    </source>
</evidence>
<organism evidence="4 5">
    <name type="scientific">Bailinhaonella thermotolerans</name>
    <dbReference type="NCBI Taxonomy" id="1070861"/>
    <lineage>
        <taxon>Bacteria</taxon>
        <taxon>Bacillati</taxon>
        <taxon>Actinomycetota</taxon>
        <taxon>Actinomycetes</taxon>
        <taxon>Streptosporangiales</taxon>
        <taxon>Streptosporangiaceae</taxon>
        <taxon>Bailinhaonella</taxon>
    </lineage>
</organism>